<feature type="signal peptide" evidence="1">
    <location>
        <begin position="1"/>
        <end position="19"/>
    </location>
</feature>
<comment type="caution">
    <text evidence="2">The sequence shown here is derived from an EMBL/GenBank/DDBJ whole genome shotgun (WGS) entry which is preliminary data.</text>
</comment>
<dbReference type="Proteomes" id="UP001250662">
    <property type="component" value="Unassembled WGS sequence"/>
</dbReference>
<dbReference type="EMBL" id="JAVRHU010000004">
    <property type="protein sequence ID" value="MDT0622543.1"/>
    <property type="molecule type" value="Genomic_DNA"/>
</dbReference>
<evidence type="ECO:0000313" key="3">
    <source>
        <dbReference type="Proteomes" id="UP001250662"/>
    </source>
</evidence>
<gene>
    <name evidence="2" type="ORF">RM520_13000</name>
</gene>
<evidence type="ECO:0000313" key="2">
    <source>
        <dbReference type="EMBL" id="MDT0622543.1"/>
    </source>
</evidence>
<sequence>MKKLISTLVFLFFLNSVCAQVDRDKVLHYIGGNLYGLAGAGIAKQISKGDRWWTFAGAIGGSTLIGLGKEAVDASQREDGWDNEDLLATILGGATVGIVIDIAGGKKRKRLKEKAAKSSVFLDKPWPDKSIVFFNDLERLPTLTELAMPKSLILQKY</sequence>
<organism evidence="2 3">
    <name type="scientific">Croceitalea vernalis</name>
    <dbReference type="NCBI Taxonomy" id="3075599"/>
    <lineage>
        <taxon>Bacteria</taxon>
        <taxon>Pseudomonadati</taxon>
        <taxon>Bacteroidota</taxon>
        <taxon>Flavobacteriia</taxon>
        <taxon>Flavobacteriales</taxon>
        <taxon>Flavobacteriaceae</taxon>
        <taxon>Croceitalea</taxon>
    </lineage>
</organism>
<protein>
    <submittedName>
        <fullName evidence="2">Uncharacterized protein</fullName>
    </submittedName>
</protein>
<evidence type="ECO:0000256" key="1">
    <source>
        <dbReference type="SAM" id="SignalP"/>
    </source>
</evidence>
<reference evidence="2 3" key="1">
    <citation type="submission" date="2023-09" db="EMBL/GenBank/DDBJ databases">
        <authorList>
            <person name="Rey-Velasco X."/>
        </authorList>
    </citation>
    <scope>NUCLEOTIDE SEQUENCE [LARGE SCALE GENOMIC DNA]</scope>
    <source>
        <strain evidence="2 3">P007</strain>
    </source>
</reference>
<accession>A0ABU3BK61</accession>
<proteinExistence type="predicted"/>
<dbReference type="RefSeq" id="WP_311386280.1">
    <property type="nucleotide sequence ID" value="NZ_JAVRHU010000004.1"/>
</dbReference>
<feature type="chain" id="PRO_5045725104" evidence="1">
    <location>
        <begin position="20"/>
        <end position="157"/>
    </location>
</feature>
<keyword evidence="1" id="KW-0732">Signal</keyword>
<name>A0ABU3BK61_9FLAO</name>
<keyword evidence="3" id="KW-1185">Reference proteome</keyword>